<dbReference type="HAMAP" id="MF_00244">
    <property type="entry name" value="NaMN_adenylyltr"/>
    <property type="match status" value="1"/>
</dbReference>
<keyword evidence="7 11" id="KW-0547">Nucleotide-binding</keyword>
<dbReference type="SUPFAM" id="SSF52374">
    <property type="entry name" value="Nucleotidylyl transferase"/>
    <property type="match status" value="1"/>
</dbReference>
<keyword evidence="9 11" id="KW-0520">NAD</keyword>
<dbReference type="RefSeq" id="WP_280140570.1">
    <property type="nucleotide sequence ID" value="NZ_FOSN01000017.1"/>
</dbReference>
<keyword evidence="6 11" id="KW-0548">Nucleotidyltransferase</keyword>
<dbReference type="EC" id="2.7.7.18" evidence="11"/>
<dbReference type="NCBIfam" id="NF000845">
    <property type="entry name" value="PRK00071.2-4"/>
    <property type="match status" value="1"/>
</dbReference>
<proteinExistence type="inferred from homology"/>
<evidence type="ECO:0000256" key="11">
    <source>
        <dbReference type="HAMAP-Rule" id="MF_00244"/>
    </source>
</evidence>
<dbReference type="UniPathway" id="UPA00253">
    <property type="reaction ID" value="UER00332"/>
</dbReference>
<dbReference type="Pfam" id="PF01467">
    <property type="entry name" value="CTP_transf_like"/>
    <property type="match status" value="1"/>
</dbReference>
<evidence type="ECO:0000313" key="14">
    <source>
        <dbReference type="EMBL" id="SFK73184.1"/>
    </source>
</evidence>
<evidence type="ECO:0000256" key="5">
    <source>
        <dbReference type="ARBA" id="ARBA00022679"/>
    </source>
</evidence>
<dbReference type="Proteomes" id="UP000198755">
    <property type="component" value="Unassembled WGS sequence"/>
</dbReference>
<evidence type="ECO:0000256" key="6">
    <source>
        <dbReference type="ARBA" id="ARBA00022695"/>
    </source>
</evidence>
<evidence type="ECO:0000256" key="4">
    <source>
        <dbReference type="ARBA" id="ARBA00022642"/>
    </source>
</evidence>
<evidence type="ECO:0000256" key="8">
    <source>
        <dbReference type="ARBA" id="ARBA00022840"/>
    </source>
</evidence>
<dbReference type="PANTHER" id="PTHR39321">
    <property type="entry name" value="NICOTINATE-NUCLEOTIDE ADENYLYLTRANSFERASE-RELATED"/>
    <property type="match status" value="1"/>
</dbReference>
<comment type="function">
    <text evidence="1 11">Catalyzes the reversible adenylation of nicotinate mononucleotide (NaMN) to nicotinic acid adenine dinucleotide (NaAD).</text>
</comment>
<dbReference type="InterPro" id="IPR014729">
    <property type="entry name" value="Rossmann-like_a/b/a_fold"/>
</dbReference>
<evidence type="ECO:0000256" key="9">
    <source>
        <dbReference type="ARBA" id="ARBA00023027"/>
    </source>
</evidence>
<evidence type="ECO:0000256" key="1">
    <source>
        <dbReference type="ARBA" id="ARBA00002324"/>
    </source>
</evidence>
<comment type="catalytic activity">
    <reaction evidence="10 11">
        <text>nicotinate beta-D-ribonucleotide + ATP + H(+) = deamido-NAD(+) + diphosphate</text>
        <dbReference type="Rhea" id="RHEA:22860"/>
        <dbReference type="ChEBI" id="CHEBI:15378"/>
        <dbReference type="ChEBI" id="CHEBI:30616"/>
        <dbReference type="ChEBI" id="CHEBI:33019"/>
        <dbReference type="ChEBI" id="CHEBI:57502"/>
        <dbReference type="ChEBI" id="CHEBI:58437"/>
        <dbReference type="EC" id="2.7.7.18"/>
    </reaction>
</comment>
<dbReference type="PANTHER" id="PTHR39321:SF3">
    <property type="entry name" value="PHOSPHOPANTETHEINE ADENYLYLTRANSFERASE"/>
    <property type="match status" value="1"/>
</dbReference>
<dbReference type="GO" id="GO:0005524">
    <property type="term" value="F:ATP binding"/>
    <property type="evidence" value="ECO:0007669"/>
    <property type="project" value="UniProtKB-KW"/>
</dbReference>
<gene>
    <name evidence="11" type="primary">nadD</name>
    <name evidence="14" type="ORF">SAMN05444581_11718</name>
</gene>
<dbReference type="GO" id="GO:0009435">
    <property type="term" value="P:NAD+ biosynthetic process"/>
    <property type="evidence" value="ECO:0007669"/>
    <property type="project" value="UniProtKB-UniRule"/>
</dbReference>
<keyword evidence="4 11" id="KW-0662">Pyridine nucleotide biosynthesis</keyword>
<dbReference type="InterPro" id="IPR005248">
    <property type="entry name" value="NadD/NMNAT"/>
</dbReference>
<comment type="pathway">
    <text evidence="2 11">Cofactor biosynthesis; NAD(+) biosynthesis; deamido-NAD(+) from nicotinate D-ribonucleotide: step 1/1.</text>
</comment>
<dbReference type="InterPro" id="IPR004821">
    <property type="entry name" value="Cyt_trans-like"/>
</dbReference>
<feature type="domain" description="Cytidyltransferase-like" evidence="13">
    <location>
        <begin position="17"/>
        <end position="196"/>
    </location>
</feature>
<reference evidence="14 15" key="1">
    <citation type="submission" date="2016-10" db="EMBL/GenBank/DDBJ databases">
        <authorList>
            <person name="de Groot N.N."/>
        </authorList>
    </citation>
    <scope>NUCLEOTIDE SEQUENCE [LARGE SCALE GENOMIC DNA]</scope>
    <source>
        <strain evidence="14 15">NE2</strain>
    </source>
</reference>
<evidence type="ECO:0000256" key="12">
    <source>
        <dbReference type="SAM" id="MobiDB-lite"/>
    </source>
</evidence>
<dbReference type="GO" id="GO:0004515">
    <property type="term" value="F:nicotinate-nucleotide adenylyltransferase activity"/>
    <property type="evidence" value="ECO:0007669"/>
    <property type="project" value="UniProtKB-UniRule"/>
</dbReference>
<keyword evidence="8 11" id="KW-0067">ATP-binding</keyword>
<organism evidence="14 15">
    <name type="scientific">Methylocapsa palsarum</name>
    <dbReference type="NCBI Taxonomy" id="1612308"/>
    <lineage>
        <taxon>Bacteria</taxon>
        <taxon>Pseudomonadati</taxon>
        <taxon>Pseudomonadota</taxon>
        <taxon>Alphaproteobacteria</taxon>
        <taxon>Hyphomicrobiales</taxon>
        <taxon>Beijerinckiaceae</taxon>
        <taxon>Methylocapsa</taxon>
    </lineage>
</organism>
<dbReference type="NCBIfam" id="NF000843">
    <property type="entry name" value="PRK00071.2-2"/>
    <property type="match status" value="1"/>
</dbReference>
<dbReference type="STRING" id="1612308.SAMN05444581_11718"/>
<feature type="region of interest" description="Disordered" evidence="12">
    <location>
        <begin position="192"/>
        <end position="211"/>
    </location>
</feature>
<keyword evidence="15" id="KW-1185">Reference proteome</keyword>
<sequence length="211" mass="23314">MTLVRLPPFSAGMRIGLFGGSFNPAHQGHRAVSLLALRRLRLDRIWWLVTPGNPLKDPGELVALDVRVRAGAQIANDPRIVVTGLESDIGTRFTFETISFLKTRCRGVRFVWMMGADNFPGFHVWRRWRDIGRLVPIAVIDRPGSTLVAPNSRAAQMFAPYRIDESRAGRLADMKPPAYVFLHGPRSALSSTALRAKSPPPAPPVRRAGCG</sequence>
<evidence type="ECO:0000259" key="13">
    <source>
        <dbReference type="Pfam" id="PF01467"/>
    </source>
</evidence>
<accession>A0A1I4BWN0</accession>
<comment type="similarity">
    <text evidence="3 11">Belongs to the NadD family.</text>
</comment>
<evidence type="ECO:0000313" key="15">
    <source>
        <dbReference type="Proteomes" id="UP000198755"/>
    </source>
</evidence>
<dbReference type="EMBL" id="FOSN01000017">
    <property type="protein sequence ID" value="SFK73184.1"/>
    <property type="molecule type" value="Genomic_DNA"/>
</dbReference>
<evidence type="ECO:0000256" key="7">
    <source>
        <dbReference type="ARBA" id="ARBA00022741"/>
    </source>
</evidence>
<evidence type="ECO:0000256" key="3">
    <source>
        <dbReference type="ARBA" id="ARBA00009014"/>
    </source>
</evidence>
<name>A0A1I4BWN0_9HYPH</name>
<protein>
    <recommendedName>
        <fullName evidence="11">Probable nicotinate-nucleotide adenylyltransferase</fullName>
        <ecNumber evidence="11">2.7.7.18</ecNumber>
    </recommendedName>
    <alternativeName>
        <fullName evidence="11">Deamido-NAD(+) diphosphorylase</fullName>
    </alternativeName>
    <alternativeName>
        <fullName evidence="11">Deamido-NAD(+) pyrophosphorylase</fullName>
    </alternativeName>
    <alternativeName>
        <fullName evidence="11">Nicotinate mononucleotide adenylyltransferase</fullName>
        <shortName evidence="11">NaMN adenylyltransferase</shortName>
    </alternativeName>
</protein>
<keyword evidence="5 11" id="KW-0808">Transferase</keyword>
<dbReference type="Gene3D" id="3.40.50.620">
    <property type="entry name" value="HUPs"/>
    <property type="match status" value="1"/>
</dbReference>
<dbReference type="AlphaFoldDB" id="A0A1I4BWN0"/>
<evidence type="ECO:0000256" key="2">
    <source>
        <dbReference type="ARBA" id="ARBA00005019"/>
    </source>
</evidence>
<evidence type="ECO:0000256" key="10">
    <source>
        <dbReference type="ARBA" id="ARBA00048721"/>
    </source>
</evidence>